<dbReference type="InterPro" id="IPR052552">
    <property type="entry name" value="YeaO-like"/>
</dbReference>
<evidence type="ECO:0000313" key="1">
    <source>
        <dbReference type="EMBL" id="RHF52471.1"/>
    </source>
</evidence>
<dbReference type="EMBL" id="QRHE01000003">
    <property type="protein sequence ID" value="RHF52471.1"/>
    <property type="molecule type" value="Genomic_DNA"/>
</dbReference>
<proteinExistence type="predicted"/>
<accession>A0A414NYD7</accession>
<gene>
    <name evidence="1" type="ORF">DW674_04710</name>
</gene>
<evidence type="ECO:0000313" key="2">
    <source>
        <dbReference type="Proteomes" id="UP000283442"/>
    </source>
</evidence>
<dbReference type="Proteomes" id="UP000283442">
    <property type="component" value="Unassembled WGS sequence"/>
</dbReference>
<dbReference type="PANTHER" id="PTHR36849">
    <property type="entry name" value="CYTOPLASMIC PROTEIN-RELATED"/>
    <property type="match status" value="1"/>
</dbReference>
<sequence length="121" mass="13951">MHEIHLKRVYEAAEPSDGVRVLVDRLWPRGIRKADLPYDVWAKEVTPSSELRTLYHRGEMPFAGFREGYAEELEASEGAAAFAERCREWLRTQNVTLLYAAKNQQENHALVLAAWLRQKIG</sequence>
<dbReference type="PANTHER" id="PTHR36849:SF1">
    <property type="entry name" value="CYTOPLASMIC PROTEIN"/>
    <property type="match status" value="1"/>
</dbReference>
<name>A0A414NYD7_9FIRM</name>
<dbReference type="RefSeq" id="WP_118175593.1">
    <property type="nucleotide sequence ID" value="NZ_CAUHSA010000005.1"/>
</dbReference>
<reference evidence="1 2" key="1">
    <citation type="submission" date="2018-08" db="EMBL/GenBank/DDBJ databases">
        <title>A genome reference for cultivated species of the human gut microbiota.</title>
        <authorList>
            <person name="Zou Y."/>
            <person name="Xue W."/>
            <person name="Luo G."/>
        </authorList>
    </citation>
    <scope>NUCLEOTIDE SEQUENCE [LARGE SCALE GENOMIC DNA]</scope>
    <source>
        <strain evidence="1 2">AM25-21AC</strain>
    </source>
</reference>
<dbReference type="OrthoDB" id="9790745at2"/>
<dbReference type="Pfam" id="PF22752">
    <property type="entry name" value="DUF488-N3i"/>
    <property type="match status" value="1"/>
</dbReference>
<protein>
    <submittedName>
        <fullName evidence="1">DUF488 family protein</fullName>
    </submittedName>
</protein>
<comment type="caution">
    <text evidence="1">The sequence shown here is derived from an EMBL/GenBank/DDBJ whole genome shotgun (WGS) entry which is preliminary data.</text>
</comment>
<dbReference type="AlphaFoldDB" id="A0A414NYD7"/>
<organism evidence="1 2">
    <name type="scientific">Mitsuokella multacida</name>
    <dbReference type="NCBI Taxonomy" id="52226"/>
    <lineage>
        <taxon>Bacteria</taxon>
        <taxon>Bacillati</taxon>
        <taxon>Bacillota</taxon>
        <taxon>Negativicutes</taxon>
        <taxon>Selenomonadales</taxon>
        <taxon>Selenomonadaceae</taxon>
        <taxon>Mitsuokella</taxon>
    </lineage>
</organism>